<dbReference type="SMART" id="SM00448">
    <property type="entry name" value="REC"/>
    <property type="match status" value="1"/>
</dbReference>
<dbReference type="PRINTS" id="PR00344">
    <property type="entry name" value="BCTRLSENSOR"/>
</dbReference>
<dbReference type="PROSITE" id="PS50109">
    <property type="entry name" value="HIS_KIN"/>
    <property type="match status" value="1"/>
</dbReference>
<keyword evidence="5" id="KW-0902">Two-component regulatory system</keyword>
<keyword evidence="7" id="KW-1133">Transmembrane helix</keyword>
<keyword evidence="4 10" id="KW-0808">Transferase</keyword>
<evidence type="ECO:0000256" key="3">
    <source>
        <dbReference type="ARBA" id="ARBA00022553"/>
    </source>
</evidence>
<evidence type="ECO:0000256" key="5">
    <source>
        <dbReference type="ARBA" id="ARBA00023012"/>
    </source>
</evidence>
<accession>A0A1H6VT02</accession>
<dbReference type="PROSITE" id="PS50110">
    <property type="entry name" value="RESPONSE_REGULATORY"/>
    <property type="match status" value="1"/>
</dbReference>
<dbReference type="InterPro" id="IPR011006">
    <property type="entry name" value="CheY-like_superfamily"/>
</dbReference>
<organism evidence="10 11">
    <name type="scientific">Sharpea azabuensis</name>
    <dbReference type="NCBI Taxonomy" id="322505"/>
    <lineage>
        <taxon>Bacteria</taxon>
        <taxon>Bacillati</taxon>
        <taxon>Bacillota</taxon>
        <taxon>Erysipelotrichia</taxon>
        <taxon>Erysipelotrichales</taxon>
        <taxon>Coprobacillaceae</taxon>
        <taxon>Sharpea</taxon>
    </lineage>
</organism>
<dbReference type="AlphaFoldDB" id="A0A1H6VT02"/>
<reference evidence="11" key="1">
    <citation type="submission" date="2016-10" db="EMBL/GenBank/DDBJ databases">
        <authorList>
            <person name="Varghese N."/>
        </authorList>
    </citation>
    <scope>NUCLEOTIDE SEQUENCE [LARGE SCALE GENOMIC DNA]</scope>
    <source>
        <strain evidence="11">DSM 20406</strain>
    </source>
</reference>
<feature type="modified residue" description="4-aspartylphosphate" evidence="6">
    <location>
        <position position="372"/>
    </location>
</feature>
<dbReference type="GO" id="GO:0000160">
    <property type="term" value="P:phosphorelay signal transduction system"/>
    <property type="evidence" value="ECO:0007669"/>
    <property type="project" value="UniProtKB-KW"/>
</dbReference>
<dbReference type="Gene3D" id="3.30.565.10">
    <property type="entry name" value="Histidine kinase-like ATPase, C-terminal domain"/>
    <property type="match status" value="1"/>
</dbReference>
<dbReference type="InterPro" id="IPR004358">
    <property type="entry name" value="Sig_transdc_His_kin-like_C"/>
</dbReference>
<dbReference type="EMBL" id="FNYK01000049">
    <property type="protein sequence ID" value="SEJ04967.1"/>
    <property type="molecule type" value="Genomic_DNA"/>
</dbReference>
<keyword evidence="7" id="KW-0472">Membrane</keyword>
<dbReference type="EC" id="2.7.13.3" evidence="2"/>
<comment type="catalytic activity">
    <reaction evidence="1">
        <text>ATP + protein L-histidine = ADP + protein N-phospho-L-histidine.</text>
        <dbReference type="EC" id="2.7.13.3"/>
    </reaction>
</comment>
<dbReference type="PANTHER" id="PTHR45339">
    <property type="entry name" value="HYBRID SIGNAL TRANSDUCTION HISTIDINE KINASE J"/>
    <property type="match status" value="1"/>
</dbReference>
<feature type="domain" description="Response regulatory" evidence="9">
    <location>
        <begin position="320"/>
        <end position="441"/>
    </location>
</feature>
<feature type="domain" description="Histidine kinase" evidence="8">
    <location>
        <begin position="80"/>
        <end position="300"/>
    </location>
</feature>
<keyword evidence="3 6" id="KW-0597">Phosphoprotein</keyword>
<dbReference type="PANTHER" id="PTHR45339:SF3">
    <property type="entry name" value="HISTIDINE KINASE"/>
    <property type="match status" value="1"/>
</dbReference>
<dbReference type="CDD" id="cd17546">
    <property type="entry name" value="REC_hyHK_CKI1_RcsC-like"/>
    <property type="match status" value="1"/>
</dbReference>
<evidence type="ECO:0000313" key="10">
    <source>
        <dbReference type="EMBL" id="SEJ04967.1"/>
    </source>
</evidence>
<dbReference type="InterPro" id="IPR036890">
    <property type="entry name" value="HATPase_C_sf"/>
</dbReference>
<evidence type="ECO:0000256" key="1">
    <source>
        <dbReference type="ARBA" id="ARBA00000085"/>
    </source>
</evidence>
<evidence type="ECO:0000256" key="4">
    <source>
        <dbReference type="ARBA" id="ARBA00022777"/>
    </source>
</evidence>
<dbReference type="SUPFAM" id="SSF52172">
    <property type="entry name" value="CheY-like"/>
    <property type="match status" value="1"/>
</dbReference>
<dbReference type="Proteomes" id="UP000183028">
    <property type="component" value="Unassembled WGS sequence"/>
</dbReference>
<dbReference type="GO" id="GO:0004673">
    <property type="term" value="F:protein histidine kinase activity"/>
    <property type="evidence" value="ECO:0007669"/>
    <property type="project" value="UniProtKB-EC"/>
</dbReference>
<gene>
    <name evidence="10" type="ORF">SAMN04487834_104910</name>
</gene>
<dbReference type="InterPro" id="IPR001789">
    <property type="entry name" value="Sig_transdc_resp-reg_receiver"/>
</dbReference>
<dbReference type="SMART" id="SM00387">
    <property type="entry name" value="HATPase_c"/>
    <property type="match status" value="1"/>
</dbReference>
<dbReference type="STRING" id="322505.SAMN04487836_13312"/>
<dbReference type="Pfam" id="PF00072">
    <property type="entry name" value="Response_reg"/>
    <property type="match status" value="1"/>
</dbReference>
<dbReference type="Gene3D" id="3.40.50.2300">
    <property type="match status" value="1"/>
</dbReference>
<evidence type="ECO:0000256" key="7">
    <source>
        <dbReference type="SAM" id="Phobius"/>
    </source>
</evidence>
<keyword evidence="4 10" id="KW-0418">Kinase</keyword>
<dbReference type="InterPro" id="IPR003594">
    <property type="entry name" value="HATPase_dom"/>
</dbReference>
<evidence type="ECO:0000256" key="6">
    <source>
        <dbReference type="PROSITE-ProRule" id="PRU00169"/>
    </source>
</evidence>
<dbReference type="InterPro" id="IPR005467">
    <property type="entry name" value="His_kinase_dom"/>
</dbReference>
<proteinExistence type="predicted"/>
<protein>
    <recommendedName>
        <fullName evidence="2">histidine kinase</fullName>
        <ecNumber evidence="2">2.7.13.3</ecNumber>
    </recommendedName>
</protein>
<evidence type="ECO:0000256" key="2">
    <source>
        <dbReference type="ARBA" id="ARBA00012438"/>
    </source>
</evidence>
<dbReference type="RefSeq" id="WP_074732488.1">
    <property type="nucleotide sequence ID" value="NZ_FNYK01000049.1"/>
</dbReference>
<feature type="transmembrane region" description="Helical" evidence="7">
    <location>
        <begin position="38"/>
        <end position="60"/>
    </location>
</feature>
<dbReference type="SUPFAM" id="SSF55874">
    <property type="entry name" value="ATPase domain of HSP90 chaperone/DNA topoisomerase II/histidine kinase"/>
    <property type="match status" value="1"/>
</dbReference>
<name>A0A1H6VT02_9FIRM</name>
<dbReference type="OrthoDB" id="9780153at2"/>
<dbReference type="eggNOG" id="COG0642">
    <property type="taxonomic scope" value="Bacteria"/>
</dbReference>
<dbReference type="Pfam" id="PF02518">
    <property type="entry name" value="HATPase_c"/>
    <property type="match status" value="1"/>
</dbReference>
<evidence type="ECO:0000313" key="11">
    <source>
        <dbReference type="Proteomes" id="UP000183028"/>
    </source>
</evidence>
<evidence type="ECO:0000259" key="9">
    <source>
        <dbReference type="PROSITE" id="PS50110"/>
    </source>
</evidence>
<evidence type="ECO:0000259" key="8">
    <source>
        <dbReference type="PROSITE" id="PS50109"/>
    </source>
</evidence>
<sequence length="443" mass="49419">MVKGKMKSLLVCLATGTLAIMAIAIAIMFSLPQVPMTAIYVVIGMGVIQEVFILCIAYYLSKHVDYKAGVTNMQNVAFSRASRDIRTLMNSILNFSSPELTENYNPQEMLNSLSKINNAGLYLMTVVDDLMATYHVSDQEIVLKENPTTIENVFSPIVELVSERFAAKNQVFDVEYINIDKFRYVLVDAPRVQQVVINLLTNANKYTPEGGHILFKVEGASGEGNTLDLTITVKDDGQGISKRKLNNLFKKDPNQKFNEGHFELGLAIVASLVNQMKGTITCTSKENEGSEFVVKFNWAYCHKNSYASTKRDFSILRGKNILVVEDNEMNAEITRAILEKEGMMMDYAKDGAEGVAMFTHAMPHTYDAILMDIRMPVMDGIEACKKIRYSTHPESSIIPIIAMTADVYEADYQSSTDAGMDGYITKPLDPEELYITLSNSIRS</sequence>
<keyword evidence="11" id="KW-1185">Reference proteome</keyword>
<keyword evidence="7" id="KW-0812">Transmembrane</keyword>